<keyword evidence="2" id="KW-1185">Reference proteome</keyword>
<dbReference type="STRING" id="1194090.SAMN05443144_1156"/>
<sequence length="66" mass="7625">MRNVVMQPPSLGSTSHYEFNHATNLSYYSFSLSHFGNRPPILKPQVNKVTMPLLHDRSSYRSEKET</sequence>
<dbReference type="Proteomes" id="UP000184041">
    <property type="component" value="Unassembled WGS sequence"/>
</dbReference>
<evidence type="ECO:0000313" key="2">
    <source>
        <dbReference type="Proteomes" id="UP000184041"/>
    </source>
</evidence>
<evidence type="ECO:0000313" key="1">
    <source>
        <dbReference type="EMBL" id="SHF90083.1"/>
    </source>
</evidence>
<reference evidence="1 2" key="1">
    <citation type="submission" date="2016-11" db="EMBL/GenBank/DDBJ databases">
        <authorList>
            <person name="Jaros S."/>
            <person name="Januszkiewicz K."/>
            <person name="Wedrychowicz H."/>
        </authorList>
    </citation>
    <scope>NUCLEOTIDE SEQUENCE [LARGE SCALE GENOMIC DNA]</scope>
    <source>
        <strain evidence="1 2">DSM 21986</strain>
    </source>
</reference>
<organism evidence="1 2">
    <name type="scientific">Fodinibius roseus</name>
    <dbReference type="NCBI Taxonomy" id="1194090"/>
    <lineage>
        <taxon>Bacteria</taxon>
        <taxon>Pseudomonadati</taxon>
        <taxon>Balneolota</taxon>
        <taxon>Balneolia</taxon>
        <taxon>Balneolales</taxon>
        <taxon>Balneolaceae</taxon>
        <taxon>Fodinibius</taxon>
    </lineage>
</organism>
<protein>
    <submittedName>
        <fullName evidence="1">Uncharacterized protein</fullName>
    </submittedName>
</protein>
<proteinExistence type="predicted"/>
<gene>
    <name evidence="1" type="ORF">SAMN05443144_1156</name>
</gene>
<accession>A0A1M5FEY1</accession>
<dbReference type="EMBL" id="FQUS01000015">
    <property type="protein sequence ID" value="SHF90083.1"/>
    <property type="molecule type" value="Genomic_DNA"/>
</dbReference>
<name>A0A1M5FEY1_9BACT</name>
<dbReference type="AlphaFoldDB" id="A0A1M5FEY1"/>